<dbReference type="SUPFAM" id="SSF52540">
    <property type="entry name" value="P-loop containing nucleoside triphosphate hydrolases"/>
    <property type="match status" value="1"/>
</dbReference>
<dbReference type="EMBL" id="CP024160">
    <property type="protein sequence ID" value="ATP53124.1"/>
    <property type="molecule type" value="Genomic_DNA"/>
</dbReference>
<dbReference type="GO" id="GO:0005524">
    <property type="term" value="F:ATP binding"/>
    <property type="evidence" value="ECO:0007669"/>
    <property type="project" value="UniProtKB-KW"/>
</dbReference>
<dbReference type="Gene3D" id="3.40.50.300">
    <property type="entry name" value="P-loop containing nucleotide triphosphate hydrolases"/>
    <property type="match status" value="1"/>
</dbReference>
<dbReference type="KEGG" id="caer:CSV91_00320"/>
<dbReference type="SMART" id="SM00382">
    <property type="entry name" value="AAA"/>
    <property type="match status" value="1"/>
</dbReference>
<evidence type="ECO:0000313" key="2">
    <source>
        <dbReference type="EMBL" id="ATP53124.1"/>
    </source>
</evidence>
<reference evidence="2 3" key="1">
    <citation type="submission" date="2017-10" db="EMBL/GenBank/DDBJ databases">
        <title>Complete genome sequence of Collinsella aerofaciens isolated from the gut of a healthy adult Indian.</title>
        <authorList>
            <person name="Bag S."/>
            <person name="Ghosh T.S."/>
            <person name="Das B."/>
        </authorList>
    </citation>
    <scope>NUCLEOTIDE SEQUENCE [LARGE SCALE GENOMIC DNA]</scope>
    <source>
        <strain evidence="3">indica</strain>
    </source>
</reference>
<organism evidence="2 3">
    <name type="scientific">Collinsella aerofaciens</name>
    <dbReference type="NCBI Taxonomy" id="74426"/>
    <lineage>
        <taxon>Bacteria</taxon>
        <taxon>Bacillati</taxon>
        <taxon>Actinomycetota</taxon>
        <taxon>Coriobacteriia</taxon>
        <taxon>Coriobacteriales</taxon>
        <taxon>Coriobacteriaceae</taxon>
        <taxon>Collinsella</taxon>
    </lineage>
</organism>
<dbReference type="PANTHER" id="PTHR34301:SF8">
    <property type="entry name" value="ATPASE DOMAIN-CONTAINING PROTEIN"/>
    <property type="match status" value="1"/>
</dbReference>
<feature type="domain" description="AAA+ ATPase" evidence="1">
    <location>
        <begin position="38"/>
        <end position="209"/>
    </location>
</feature>
<keyword evidence="2" id="KW-0067">ATP-binding</keyword>
<dbReference type="Pfam" id="PF13191">
    <property type="entry name" value="AAA_16"/>
    <property type="match status" value="1"/>
</dbReference>
<dbReference type="PANTHER" id="PTHR34301">
    <property type="entry name" value="DNA-BINDING PROTEIN-RELATED"/>
    <property type="match status" value="1"/>
</dbReference>
<dbReference type="InterPro" id="IPR041664">
    <property type="entry name" value="AAA_16"/>
</dbReference>
<accession>A0A2D1TUZ8</accession>
<dbReference type="Proteomes" id="UP000225608">
    <property type="component" value="Chromosome"/>
</dbReference>
<dbReference type="InterPro" id="IPR003593">
    <property type="entry name" value="AAA+_ATPase"/>
</dbReference>
<name>A0A2D1TUZ8_9ACTN</name>
<protein>
    <submittedName>
        <fullName evidence="2">ATP-binding protein</fullName>
    </submittedName>
</protein>
<gene>
    <name evidence="2" type="ORF">CSV91_00320</name>
</gene>
<evidence type="ECO:0000259" key="1">
    <source>
        <dbReference type="SMART" id="SM00382"/>
    </source>
</evidence>
<sequence length="372" mass="41058">MNPNPFKPTAGKRPPMLIGRESVVEDFEEGLDNGAGAPGRLMLITGNRGCGKTVLLRELQRLANERGWAVVSDSASLGLCDRLADALRSNKPVVTSMEFGPSFGRMSVEAARAKGETLRGLVNERLKKLGPGKGILFAIDEAQSASIEELAALAVLYQQVLGDQDATGLSDSDQRGLALVFAGLPSMVDDLLEEPSVTFLRRAQQRALGAISLPKVRDSYVQTVKDAGLYVDAETADLAARKSMGHPYMVQLVGYYMWRSAVRRNSQVIERRDVEDGHADAVSEFYEAVDAPLYYGLRSPQRLFIEAMATDEGKPTRMADIIERCDRTQSWASKYRASLIRERVIEAAGYGLVRFTVPMLGEYIRDRILWHE</sequence>
<keyword evidence="2" id="KW-0547">Nucleotide-binding</keyword>
<evidence type="ECO:0000313" key="3">
    <source>
        <dbReference type="Proteomes" id="UP000225608"/>
    </source>
</evidence>
<dbReference type="RefSeq" id="WP_099431356.1">
    <property type="nucleotide sequence ID" value="NZ_CP024160.1"/>
</dbReference>
<proteinExistence type="predicted"/>
<dbReference type="InterPro" id="IPR027417">
    <property type="entry name" value="P-loop_NTPase"/>
</dbReference>
<dbReference type="AlphaFoldDB" id="A0A2D1TUZ8"/>